<dbReference type="Proteomes" id="UP000036403">
    <property type="component" value="Unassembled WGS sequence"/>
</dbReference>
<dbReference type="InterPro" id="IPR043502">
    <property type="entry name" value="DNA/RNA_pol_sf"/>
</dbReference>
<reference evidence="2 3" key="1">
    <citation type="submission" date="2015-04" db="EMBL/GenBank/DDBJ databases">
        <title>Lasius niger genome sequencing.</title>
        <authorList>
            <person name="Konorov E.A."/>
            <person name="Nikitin M.A."/>
            <person name="Kirill M.V."/>
            <person name="Chang P."/>
        </authorList>
    </citation>
    <scope>NUCLEOTIDE SEQUENCE [LARGE SCALE GENOMIC DNA]</scope>
    <source>
        <tissue evidence="2">Whole</tissue>
    </source>
</reference>
<keyword evidence="2" id="KW-0548">Nucleotidyltransferase</keyword>
<dbReference type="STRING" id="67767.A0A0J7N1N0"/>
<dbReference type="SUPFAM" id="SSF56672">
    <property type="entry name" value="DNA/RNA polymerases"/>
    <property type="match status" value="1"/>
</dbReference>
<dbReference type="EMBL" id="LBMM01011912">
    <property type="protein sequence ID" value="KMQ86555.1"/>
    <property type="molecule type" value="Genomic_DNA"/>
</dbReference>
<feature type="domain" description="Reverse transcriptase" evidence="1">
    <location>
        <begin position="342"/>
        <end position="567"/>
    </location>
</feature>
<dbReference type="Pfam" id="PF00078">
    <property type="entry name" value="RVT_1"/>
    <property type="match status" value="1"/>
</dbReference>
<dbReference type="GO" id="GO:0003964">
    <property type="term" value="F:RNA-directed DNA polymerase activity"/>
    <property type="evidence" value="ECO:0007669"/>
    <property type="project" value="UniProtKB-KW"/>
</dbReference>
<keyword evidence="2" id="KW-0808">Transferase</keyword>
<dbReference type="PANTHER" id="PTHR19446">
    <property type="entry name" value="REVERSE TRANSCRIPTASES"/>
    <property type="match status" value="1"/>
</dbReference>
<evidence type="ECO:0000259" key="1">
    <source>
        <dbReference type="PROSITE" id="PS50878"/>
    </source>
</evidence>
<name>A0A0J7N1N0_LASNI</name>
<keyword evidence="3" id="KW-1185">Reference proteome</keyword>
<evidence type="ECO:0000313" key="2">
    <source>
        <dbReference type="EMBL" id="KMQ86555.1"/>
    </source>
</evidence>
<comment type="caution">
    <text evidence="2">The sequence shown here is derived from an EMBL/GenBank/DDBJ whole genome shotgun (WGS) entry which is preliminary data.</text>
</comment>
<protein>
    <submittedName>
        <fullName evidence="2">Rna-directed dna polymerase from mobile element jockey-like protein</fullName>
    </submittedName>
</protein>
<dbReference type="AlphaFoldDB" id="A0A0J7N1N0"/>
<dbReference type="PaxDb" id="67767-A0A0J7N1N0"/>
<dbReference type="InterPro" id="IPR000477">
    <property type="entry name" value="RT_dom"/>
</dbReference>
<gene>
    <name evidence="2" type="ORF">RF55_14430</name>
</gene>
<dbReference type="OrthoDB" id="7634906at2759"/>
<evidence type="ECO:0000313" key="3">
    <source>
        <dbReference type="Proteomes" id="UP000036403"/>
    </source>
</evidence>
<proteinExistence type="predicted"/>
<dbReference type="PROSITE" id="PS50878">
    <property type="entry name" value="RT_POL"/>
    <property type="match status" value="1"/>
</dbReference>
<accession>A0A0J7N1N0</accession>
<keyword evidence="2" id="KW-0695">RNA-directed DNA polymerase</keyword>
<organism evidence="2 3">
    <name type="scientific">Lasius niger</name>
    <name type="common">Black garden ant</name>
    <dbReference type="NCBI Taxonomy" id="67767"/>
    <lineage>
        <taxon>Eukaryota</taxon>
        <taxon>Metazoa</taxon>
        <taxon>Ecdysozoa</taxon>
        <taxon>Arthropoda</taxon>
        <taxon>Hexapoda</taxon>
        <taxon>Insecta</taxon>
        <taxon>Pterygota</taxon>
        <taxon>Neoptera</taxon>
        <taxon>Endopterygota</taxon>
        <taxon>Hymenoptera</taxon>
        <taxon>Apocrita</taxon>
        <taxon>Aculeata</taxon>
        <taxon>Formicoidea</taxon>
        <taxon>Formicidae</taxon>
        <taxon>Formicinae</taxon>
        <taxon>Lasius</taxon>
        <taxon>Lasius</taxon>
    </lineage>
</organism>
<sequence>MGDFNLDIRSEEFYARKLVNELLALGIKQYIKDFTRITKSSQTVIDLVFSNDKQNVQVCHTPIITDHAWIVMTFEKSNDCDKLRKFRARDRSKFSADYFERIWRKKYSKLGEEETVDVKANKLIGSIVETLDIVAPMKNFNIPNRWMDQKWYTDEVKEITKARDEAYKRAVQSNREEDWEQYRLYRNQGVAMIRNKKKAYYEVMIDSNKNNPSEMWKTLKEVINGKRIQNDKYDEIIFDETEGKVSYNREEIANRFNEYYITSIKDIVLSIDSSDNGGLTDVQEELTDINRWEEFNTITEEELRNIIHKLPKKKGTDEGISTEVLQEIYNVINGDLLKVINASLSEGIFPEEWKVATVVPIPKVPKTVKASEYRPINVLPIYEKVLELVVKKQLDEFIASNNILIEQQSGFRKGHSCETAIQTVIEQWKITISEKKMVGVIFMDLKGAFETIDKDRLIEKLKNYGMGGKVLSWFKSYVNGRYQKVKLVGVFSKQMVVEYGVPQGSVLGPVLFILYINDIVEHKKRVKQGDSSDYRERYRAEESDKNEVSRTYVRRPFTIQRTLRLYN</sequence>
<dbReference type="CDD" id="cd01650">
    <property type="entry name" value="RT_nLTR_like"/>
    <property type="match status" value="1"/>
</dbReference>